<dbReference type="InterPro" id="IPR036291">
    <property type="entry name" value="NAD(P)-bd_dom_sf"/>
</dbReference>
<evidence type="ECO:0000256" key="9">
    <source>
        <dbReference type="RuleBase" id="RU363003"/>
    </source>
</evidence>
<dbReference type="InterPro" id="IPR006236">
    <property type="entry name" value="PGDH"/>
</dbReference>
<keyword evidence="5 9" id="KW-0560">Oxidoreductase</keyword>
<name>A0A150HBX2_9MICO</name>
<dbReference type="FunFam" id="3.40.50.720:FF:000021">
    <property type="entry name" value="D-3-phosphoglycerate dehydrogenase"/>
    <property type="match status" value="1"/>
</dbReference>
<organism evidence="11 12">
    <name type="scientific">Brevibacterium ravenspurgense</name>
    <dbReference type="NCBI Taxonomy" id="479117"/>
    <lineage>
        <taxon>Bacteria</taxon>
        <taxon>Bacillati</taxon>
        <taxon>Actinomycetota</taxon>
        <taxon>Actinomycetes</taxon>
        <taxon>Micrococcales</taxon>
        <taxon>Brevibacteriaceae</taxon>
        <taxon>Brevibacterium</taxon>
    </lineage>
</organism>
<dbReference type="Pfam" id="PF02826">
    <property type="entry name" value="2-Hacid_dh_C"/>
    <property type="match status" value="1"/>
</dbReference>
<evidence type="ECO:0000256" key="5">
    <source>
        <dbReference type="ARBA" id="ARBA00023002"/>
    </source>
</evidence>
<dbReference type="CDD" id="cd12173">
    <property type="entry name" value="PGDH_4"/>
    <property type="match status" value="1"/>
</dbReference>
<dbReference type="SUPFAM" id="SSF52283">
    <property type="entry name" value="Formate/glycerate dehydrogenase catalytic domain-like"/>
    <property type="match status" value="1"/>
</dbReference>
<dbReference type="SUPFAM" id="SSF143548">
    <property type="entry name" value="Serine metabolism enzymes domain"/>
    <property type="match status" value="1"/>
</dbReference>
<dbReference type="Pfam" id="PF00389">
    <property type="entry name" value="2-Hacid_dh"/>
    <property type="match status" value="1"/>
</dbReference>
<dbReference type="Proteomes" id="UP000243589">
    <property type="component" value="Unassembled WGS sequence"/>
</dbReference>
<dbReference type="GO" id="GO:0051287">
    <property type="term" value="F:NAD binding"/>
    <property type="evidence" value="ECO:0007669"/>
    <property type="project" value="UniProtKB-UniRule"/>
</dbReference>
<dbReference type="EC" id="1.1.1.95" evidence="9"/>
<dbReference type="UniPathway" id="UPA00135">
    <property type="reaction ID" value="UER00196"/>
</dbReference>
<dbReference type="GO" id="GO:0006564">
    <property type="term" value="P:L-serine biosynthetic process"/>
    <property type="evidence" value="ECO:0007669"/>
    <property type="project" value="UniProtKB-UniRule"/>
</dbReference>
<dbReference type="Pfam" id="PF19304">
    <property type="entry name" value="PGDH_inter"/>
    <property type="match status" value="1"/>
</dbReference>
<dbReference type="SUPFAM" id="SSF55021">
    <property type="entry name" value="ACT-like"/>
    <property type="match status" value="1"/>
</dbReference>
<comment type="catalytic activity">
    <reaction evidence="7">
        <text>(R)-2-hydroxyglutarate + NAD(+) = 2-oxoglutarate + NADH + H(+)</text>
        <dbReference type="Rhea" id="RHEA:49612"/>
        <dbReference type="ChEBI" id="CHEBI:15378"/>
        <dbReference type="ChEBI" id="CHEBI:15801"/>
        <dbReference type="ChEBI" id="CHEBI:16810"/>
        <dbReference type="ChEBI" id="CHEBI:57540"/>
        <dbReference type="ChEBI" id="CHEBI:57945"/>
        <dbReference type="EC" id="1.1.1.399"/>
    </reaction>
</comment>
<dbReference type="Pfam" id="PF01842">
    <property type="entry name" value="ACT"/>
    <property type="match status" value="1"/>
</dbReference>
<keyword evidence="9" id="KW-0718">Serine biosynthesis</keyword>
<dbReference type="Gene3D" id="3.40.50.720">
    <property type="entry name" value="NAD(P)-binding Rossmann-like Domain"/>
    <property type="match status" value="2"/>
</dbReference>
<gene>
    <name evidence="11" type="primary">serA</name>
    <name evidence="11" type="ORF">Bravens_00117</name>
</gene>
<dbReference type="GO" id="GO:0004617">
    <property type="term" value="F:phosphoglycerate dehydrogenase activity"/>
    <property type="evidence" value="ECO:0007669"/>
    <property type="project" value="UniProtKB-UniRule"/>
</dbReference>
<feature type="domain" description="ACT" evidence="10">
    <location>
        <begin position="455"/>
        <end position="529"/>
    </location>
</feature>
<evidence type="ECO:0000256" key="6">
    <source>
        <dbReference type="ARBA" id="ARBA00023027"/>
    </source>
</evidence>
<dbReference type="PANTHER" id="PTHR42938:SF47">
    <property type="entry name" value="HYDROXYPYRUVATE REDUCTASE"/>
    <property type="match status" value="1"/>
</dbReference>
<proteinExistence type="inferred from homology"/>
<dbReference type="SUPFAM" id="SSF51735">
    <property type="entry name" value="NAD(P)-binding Rossmann-fold domains"/>
    <property type="match status" value="1"/>
</dbReference>
<keyword evidence="6 9" id="KW-0520">NAD</keyword>
<accession>A0A150HBX2</accession>
<keyword evidence="9" id="KW-0028">Amino-acid biosynthesis</keyword>
<dbReference type="Gene3D" id="3.30.70.260">
    <property type="match status" value="1"/>
</dbReference>
<reference evidence="11 12" key="1">
    <citation type="submission" date="2016-01" db="EMBL/GenBank/DDBJ databases">
        <title>Use of Whole Genome Sequencing to ascertain that Brevibacterium massiliense (Roux, Raoult 2009) is a later heterotypic synonym of Brevibacterium ravenspurgense (Mages 2008).</title>
        <authorList>
            <person name="Bernier A.-M."/>
            <person name="Burdz T."/>
            <person name="Huynh C."/>
            <person name="Pachecho A.L."/>
            <person name="Wiebe D."/>
            <person name="Bonner C."/>
            <person name="Bernard K."/>
        </authorList>
    </citation>
    <scope>NUCLEOTIDE SEQUENCE [LARGE SCALE GENOMIC DNA]</scope>
    <source>
        <strain evidence="11 12">CCUG56047</strain>
    </source>
</reference>
<evidence type="ECO:0000256" key="2">
    <source>
        <dbReference type="ARBA" id="ARBA00005216"/>
    </source>
</evidence>
<comment type="similarity">
    <text evidence="3 9">Belongs to the D-isomer specific 2-hydroxyacid dehydrogenase family.</text>
</comment>
<dbReference type="InterPro" id="IPR029753">
    <property type="entry name" value="D-isomer_DH_CS"/>
</dbReference>
<dbReference type="PROSITE" id="PS00065">
    <property type="entry name" value="D_2_HYDROXYACID_DH_1"/>
    <property type="match status" value="1"/>
</dbReference>
<protein>
    <recommendedName>
        <fullName evidence="4 9">D-3-phosphoglycerate dehydrogenase</fullName>
        <ecNumber evidence="9">1.1.1.95</ecNumber>
    </recommendedName>
</protein>
<dbReference type="InterPro" id="IPR029009">
    <property type="entry name" value="ASB_dom_sf"/>
</dbReference>
<dbReference type="CDD" id="cd04902">
    <property type="entry name" value="ACT_3PGDH-xct"/>
    <property type="match status" value="1"/>
</dbReference>
<dbReference type="Gene3D" id="3.30.1330.90">
    <property type="entry name" value="D-3-phosphoglycerate dehydrogenase, domain 3"/>
    <property type="match status" value="1"/>
</dbReference>
<dbReference type="InterPro" id="IPR002912">
    <property type="entry name" value="ACT_dom"/>
</dbReference>
<dbReference type="EMBL" id="LQQC01000002">
    <property type="protein sequence ID" value="KXZ59647.1"/>
    <property type="molecule type" value="Genomic_DNA"/>
</dbReference>
<dbReference type="InterPro" id="IPR006139">
    <property type="entry name" value="D-isomer_2_OHA_DH_cat_dom"/>
</dbReference>
<dbReference type="InterPro" id="IPR029752">
    <property type="entry name" value="D-isomer_DH_CS1"/>
</dbReference>
<dbReference type="PANTHER" id="PTHR42938">
    <property type="entry name" value="FORMATE DEHYDROGENASE 1"/>
    <property type="match status" value="1"/>
</dbReference>
<comment type="catalytic activity">
    <reaction evidence="8 9">
        <text>(2R)-3-phosphoglycerate + NAD(+) = 3-phosphooxypyruvate + NADH + H(+)</text>
        <dbReference type="Rhea" id="RHEA:12641"/>
        <dbReference type="ChEBI" id="CHEBI:15378"/>
        <dbReference type="ChEBI" id="CHEBI:18110"/>
        <dbReference type="ChEBI" id="CHEBI:57540"/>
        <dbReference type="ChEBI" id="CHEBI:57945"/>
        <dbReference type="ChEBI" id="CHEBI:58272"/>
        <dbReference type="EC" id="1.1.1.95"/>
    </reaction>
</comment>
<dbReference type="InterPro" id="IPR045865">
    <property type="entry name" value="ACT-like_dom_sf"/>
</dbReference>
<evidence type="ECO:0000259" key="10">
    <source>
        <dbReference type="PROSITE" id="PS51671"/>
    </source>
</evidence>
<evidence type="ECO:0000256" key="1">
    <source>
        <dbReference type="ARBA" id="ARBA00003800"/>
    </source>
</evidence>
<comment type="caution">
    <text evidence="11">The sequence shown here is derived from an EMBL/GenBank/DDBJ whole genome shotgun (WGS) entry which is preliminary data.</text>
</comment>
<evidence type="ECO:0000313" key="11">
    <source>
        <dbReference type="EMBL" id="KXZ59647.1"/>
    </source>
</evidence>
<evidence type="ECO:0000313" key="12">
    <source>
        <dbReference type="Proteomes" id="UP000243589"/>
    </source>
</evidence>
<evidence type="ECO:0000256" key="8">
    <source>
        <dbReference type="ARBA" id="ARBA00048731"/>
    </source>
</evidence>
<evidence type="ECO:0000256" key="3">
    <source>
        <dbReference type="ARBA" id="ARBA00005854"/>
    </source>
</evidence>
<comment type="pathway">
    <text evidence="2 9">Amino-acid biosynthesis; L-serine biosynthesis; L-serine from 3-phospho-D-glycerate: step 1/3.</text>
</comment>
<dbReference type="InterPro" id="IPR045626">
    <property type="entry name" value="PGDH_ASB_dom"/>
</dbReference>
<comment type="function">
    <text evidence="1">Catalyzes the reversible oxidation of 3-phospho-D-glycerate to 3-phosphonooxypyruvate, the first step of the phosphorylated L-serine biosynthesis pathway. Also catalyzes the reversible oxidation of 2-hydroxyglutarate to 2-oxoglutarate.</text>
</comment>
<evidence type="ECO:0000256" key="4">
    <source>
        <dbReference type="ARBA" id="ARBA00021582"/>
    </source>
</evidence>
<dbReference type="PROSITE" id="PS51671">
    <property type="entry name" value="ACT"/>
    <property type="match status" value="1"/>
</dbReference>
<evidence type="ECO:0000256" key="7">
    <source>
        <dbReference type="ARBA" id="ARBA00048126"/>
    </source>
</evidence>
<dbReference type="PATRIC" id="fig|479117.4.peg.115"/>
<keyword evidence="12" id="KW-1185">Reference proteome</keyword>
<sequence>MTKPVVLIAEKLSDATVSELGPDFEVRYCNGADRTELLSALPGASAVLIRSATQMDEEAIAAATDLRVIARAGVGLDNVDIPAATKAGVMVVNAPTSNITSAAELTMAHILGAARNYGEGNRSLKAGEWKRSALTGAELFEKTLGIVGLGRIGGLVAERARAFGMKLIGYDPYITQARAGQMGVEVVSLDELLERSDFITVHMPKTEETTGMIGAEAFTKTKPGVRVVNVARGGIIDEEALADAIRSGKVAAAGLDVWTEEPPVDNPLLEFPQVNATPHLGASTAEAQEKAGIAVARSVRRAMAGELVPDAVNVAGGAIHEDVRPGIILAERLGRTLTALVDEPLAHLRVEVHGEIGELDVSVLKLSALKGVFTDIVSTPVTYVNAPVLAEERGVTTELVTSTDCERYRNITSIVATTASGKQMSVSGTVTGPKLMQKLTEVGGYDIEIQLSDNLVIFRYEDRPGVIGQLGQALGRSNINIAGMQVARTDAGSNALAVLDVDSPVSEEIAEAVAGAVDASAFATVNLGE</sequence>
<dbReference type="PROSITE" id="PS00671">
    <property type="entry name" value="D_2_HYDROXYACID_DH_3"/>
    <property type="match status" value="1"/>
</dbReference>
<dbReference type="RefSeq" id="WP_157452668.1">
    <property type="nucleotide sequence ID" value="NZ_LQQC01000002.1"/>
</dbReference>
<dbReference type="NCBIfam" id="TIGR01327">
    <property type="entry name" value="PGDH"/>
    <property type="match status" value="1"/>
</dbReference>
<dbReference type="InterPro" id="IPR006140">
    <property type="entry name" value="D-isomer_DH_NAD-bd"/>
</dbReference>
<dbReference type="AlphaFoldDB" id="A0A150HBX2"/>
<dbReference type="PROSITE" id="PS00670">
    <property type="entry name" value="D_2_HYDROXYACID_DH_2"/>
    <property type="match status" value="1"/>
</dbReference>